<protein>
    <submittedName>
        <fullName evidence="1">Uncharacterized protein</fullName>
    </submittedName>
</protein>
<dbReference type="HOGENOM" id="CLU_2617703_0_0_12"/>
<reference evidence="1 2" key="1">
    <citation type="submission" date="2011-10" db="EMBL/GenBank/DDBJ databases">
        <title>The Improved High-Quality Draft genome of Leptonema illini DSM 21528.</title>
        <authorList>
            <consortium name="US DOE Joint Genome Institute (JGI-PGF)"/>
            <person name="Lucas S."/>
            <person name="Copeland A."/>
            <person name="Lapidus A."/>
            <person name="Glavina del Rio T."/>
            <person name="Dalin E."/>
            <person name="Tice H."/>
            <person name="Bruce D."/>
            <person name="Goodwin L."/>
            <person name="Pitluck S."/>
            <person name="Peters L."/>
            <person name="Mikhailova N."/>
            <person name="Held B."/>
            <person name="Kyrpides N."/>
            <person name="Mavromatis K."/>
            <person name="Ivanova N."/>
            <person name="Markowitz V."/>
            <person name="Cheng J.-F."/>
            <person name="Hugenholtz P."/>
            <person name="Woyke T."/>
            <person name="Wu D."/>
            <person name="Gronow S."/>
            <person name="Wellnitz S."/>
            <person name="Brambilla E.-M."/>
            <person name="Klenk H.-P."/>
            <person name="Eisen J.A."/>
        </authorList>
    </citation>
    <scope>NUCLEOTIDE SEQUENCE [LARGE SCALE GENOMIC DNA]</scope>
    <source>
        <strain evidence="1 2">DSM 21528</strain>
    </source>
</reference>
<dbReference type="EMBL" id="JH597773">
    <property type="protein sequence ID" value="EHQ05217.1"/>
    <property type="molecule type" value="Genomic_DNA"/>
</dbReference>
<dbReference type="AlphaFoldDB" id="H2CB77"/>
<proteinExistence type="predicted"/>
<dbReference type="Proteomes" id="UP000005737">
    <property type="component" value="Unassembled WGS sequence"/>
</dbReference>
<evidence type="ECO:0000313" key="2">
    <source>
        <dbReference type="Proteomes" id="UP000005737"/>
    </source>
</evidence>
<organism evidence="1 2">
    <name type="scientific">Leptonema illini DSM 21528</name>
    <dbReference type="NCBI Taxonomy" id="929563"/>
    <lineage>
        <taxon>Bacteria</taxon>
        <taxon>Pseudomonadati</taxon>
        <taxon>Spirochaetota</taxon>
        <taxon>Spirochaetia</taxon>
        <taxon>Leptospirales</taxon>
        <taxon>Leptospiraceae</taxon>
        <taxon>Leptonema</taxon>
    </lineage>
</organism>
<sequence>MNTLWDGLFSGKPDAGNLHVRFDEGEGCRASGTLSTLLVNGFSVAQSTKEDQEEKAAGSDSSLSGLLCVLRDLCGGLF</sequence>
<gene>
    <name evidence="1" type="ORF">Lepil_0513</name>
</gene>
<name>H2CB77_9LEPT</name>
<evidence type="ECO:0000313" key="1">
    <source>
        <dbReference type="EMBL" id="EHQ05217.1"/>
    </source>
</evidence>
<accession>H2CB77</accession>
<keyword evidence="2" id="KW-1185">Reference proteome</keyword>